<dbReference type="PANTHER" id="PTHR43888">
    <property type="entry name" value="DNAJ-LIKE-2, ISOFORM A-RELATED"/>
    <property type="match status" value="1"/>
</dbReference>
<dbReference type="CDD" id="cd10719">
    <property type="entry name" value="DnaJ_zf"/>
    <property type="match status" value="1"/>
</dbReference>
<dbReference type="Pfam" id="PF01556">
    <property type="entry name" value="DnaJ_C"/>
    <property type="match status" value="1"/>
</dbReference>
<evidence type="ECO:0000256" key="4">
    <source>
        <dbReference type="ARBA" id="ARBA00022833"/>
    </source>
</evidence>
<gene>
    <name evidence="7" type="ORF">ACHAXA_011128</name>
</gene>
<keyword evidence="4" id="KW-0862">Zinc</keyword>
<dbReference type="Gene3D" id="2.60.260.20">
    <property type="entry name" value="Urease metallochaperone UreE, N-terminal domain"/>
    <property type="match status" value="2"/>
</dbReference>
<keyword evidence="8" id="KW-1185">Reference proteome</keyword>
<dbReference type="Proteomes" id="UP001530377">
    <property type="component" value="Unassembled WGS sequence"/>
</dbReference>
<feature type="compositionally biased region" description="Gly residues" evidence="5">
    <location>
        <begin position="7"/>
        <end position="22"/>
    </location>
</feature>
<feature type="region of interest" description="Disordered" evidence="5">
    <location>
        <begin position="1"/>
        <end position="27"/>
    </location>
</feature>
<dbReference type="FunFam" id="2.10.230.10:FF:000001">
    <property type="entry name" value="DnaJ subfamily A member 2"/>
    <property type="match status" value="1"/>
</dbReference>
<dbReference type="SUPFAM" id="SSF57938">
    <property type="entry name" value="DnaJ/Hsp40 cysteine-rich domain"/>
    <property type="match status" value="1"/>
</dbReference>
<evidence type="ECO:0000256" key="2">
    <source>
        <dbReference type="ARBA" id="ARBA00022737"/>
    </source>
</evidence>
<evidence type="ECO:0000256" key="1">
    <source>
        <dbReference type="ARBA" id="ARBA00022723"/>
    </source>
</evidence>
<dbReference type="InterPro" id="IPR018253">
    <property type="entry name" value="DnaJ_domain_CS"/>
</dbReference>
<proteinExistence type="predicted"/>
<reference evidence="7 8" key="1">
    <citation type="submission" date="2024-10" db="EMBL/GenBank/DDBJ databases">
        <title>Updated reference genomes for cyclostephanoid diatoms.</title>
        <authorList>
            <person name="Roberts W.R."/>
            <person name="Alverson A.J."/>
        </authorList>
    </citation>
    <scope>NUCLEOTIDE SEQUENCE [LARGE SCALE GENOMIC DNA]</scope>
    <source>
        <strain evidence="7 8">AJA228-03</strain>
    </source>
</reference>
<dbReference type="PRINTS" id="PR00625">
    <property type="entry name" value="JDOMAIN"/>
</dbReference>
<name>A0ABD3SFA1_9STRA</name>
<dbReference type="InterPro" id="IPR036410">
    <property type="entry name" value="HSP_DnaJ_Cys-rich_dom_sf"/>
</dbReference>
<dbReference type="CDD" id="cd10747">
    <property type="entry name" value="DnaJ_C"/>
    <property type="match status" value="1"/>
</dbReference>
<keyword evidence="2" id="KW-0677">Repeat</keyword>
<keyword evidence="1" id="KW-0479">Metal-binding</keyword>
<feature type="domain" description="J" evidence="6">
    <location>
        <begin position="33"/>
        <end position="94"/>
    </location>
</feature>
<evidence type="ECO:0000256" key="5">
    <source>
        <dbReference type="SAM" id="MobiDB-lite"/>
    </source>
</evidence>
<dbReference type="PROSITE" id="PS00636">
    <property type="entry name" value="DNAJ_1"/>
    <property type="match status" value="1"/>
</dbReference>
<accession>A0ABD3SFA1</accession>
<dbReference type="Pfam" id="PF00226">
    <property type="entry name" value="DnaJ"/>
    <property type="match status" value="1"/>
</dbReference>
<dbReference type="EMBL" id="JALLPB020000047">
    <property type="protein sequence ID" value="KAL3823076.1"/>
    <property type="molecule type" value="Genomic_DNA"/>
</dbReference>
<evidence type="ECO:0000313" key="8">
    <source>
        <dbReference type="Proteomes" id="UP001530377"/>
    </source>
</evidence>
<dbReference type="InterPro" id="IPR002939">
    <property type="entry name" value="DnaJ_C"/>
</dbReference>
<keyword evidence="3" id="KW-0863">Zinc-finger</keyword>
<dbReference type="PROSITE" id="PS50076">
    <property type="entry name" value="DNAJ_2"/>
    <property type="match status" value="1"/>
</dbReference>
<dbReference type="SMART" id="SM00271">
    <property type="entry name" value="DnaJ"/>
    <property type="match status" value="1"/>
</dbReference>
<dbReference type="InterPro" id="IPR036869">
    <property type="entry name" value="J_dom_sf"/>
</dbReference>
<evidence type="ECO:0000259" key="6">
    <source>
        <dbReference type="PROSITE" id="PS50076"/>
    </source>
</evidence>
<dbReference type="FunFam" id="2.60.260.20:FF:000003">
    <property type="entry name" value="DnaJ subfamily A member 2"/>
    <property type="match status" value="1"/>
</dbReference>
<dbReference type="SUPFAM" id="SSF46565">
    <property type="entry name" value="Chaperone J-domain"/>
    <property type="match status" value="1"/>
</dbReference>
<dbReference type="SUPFAM" id="SSF49493">
    <property type="entry name" value="HSP40/DnaJ peptide-binding domain"/>
    <property type="match status" value="2"/>
</dbReference>
<sequence>MFFGGNPFHGGMPGGIPGGSGRGATRSDVDTTKLYETLGVDKDASKKDIRKAYMKLSRTHHPDKGGDEHKFKEISAAYEILSDDDKRAQYDKYGLDGVSGDDVGAAGGEDLFSMFFGGGGRSRRNSGPRKGPSVNHPMKVSLEDLYNGKTVKLAVNRKVIQGTPVECTRCKGQGAIVEVRQMGPGMITQMQRQCDQCGGQGQQCTFKSERKILEVHVDKGMCEGDKITFGGMSDEVPKMEPGDINFIVQEKEHELFKRKGADLLVVKEVSLNQALCGFTWKIKHLDGRVLVIKSRPGEVIKPEMNTKEALPFVKVLPDEGMPSKGNPFVRGNMYVMFRVEFPDDNELPSNVIDQLRSLLPEPDVPEEYDPDEVEVVHLNPADLRSFGKGGANQSSNEAHDEDEDGGGRPVQCQQS</sequence>
<dbReference type="InterPro" id="IPR044713">
    <property type="entry name" value="DNJA1/2-like"/>
</dbReference>
<protein>
    <recommendedName>
        <fullName evidence="6">J domain-containing protein</fullName>
    </recommendedName>
</protein>
<dbReference type="GO" id="GO:0008270">
    <property type="term" value="F:zinc ion binding"/>
    <property type="evidence" value="ECO:0007669"/>
    <property type="project" value="UniProtKB-KW"/>
</dbReference>
<dbReference type="InterPro" id="IPR001305">
    <property type="entry name" value="HSP_DnaJ_Cys-rich_dom"/>
</dbReference>
<evidence type="ECO:0000313" key="7">
    <source>
        <dbReference type="EMBL" id="KAL3823076.1"/>
    </source>
</evidence>
<organism evidence="7 8">
    <name type="scientific">Cyclostephanos tholiformis</name>
    <dbReference type="NCBI Taxonomy" id="382380"/>
    <lineage>
        <taxon>Eukaryota</taxon>
        <taxon>Sar</taxon>
        <taxon>Stramenopiles</taxon>
        <taxon>Ochrophyta</taxon>
        <taxon>Bacillariophyta</taxon>
        <taxon>Coscinodiscophyceae</taxon>
        <taxon>Thalassiosirophycidae</taxon>
        <taxon>Stephanodiscales</taxon>
        <taxon>Stephanodiscaceae</taxon>
        <taxon>Cyclostephanos</taxon>
    </lineage>
</organism>
<dbReference type="InterPro" id="IPR001623">
    <property type="entry name" value="DnaJ_domain"/>
</dbReference>
<dbReference type="AlphaFoldDB" id="A0ABD3SFA1"/>
<dbReference type="Gene3D" id="1.10.287.110">
    <property type="entry name" value="DnaJ domain"/>
    <property type="match status" value="1"/>
</dbReference>
<comment type="caution">
    <text evidence="7">The sequence shown here is derived from an EMBL/GenBank/DDBJ whole genome shotgun (WGS) entry which is preliminary data.</text>
</comment>
<dbReference type="InterPro" id="IPR008971">
    <property type="entry name" value="HSP40/DnaJ_pept-bd"/>
</dbReference>
<feature type="region of interest" description="Disordered" evidence="5">
    <location>
        <begin position="381"/>
        <end position="415"/>
    </location>
</feature>
<evidence type="ECO:0000256" key="3">
    <source>
        <dbReference type="ARBA" id="ARBA00022771"/>
    </source>
</evidence>
<dbReference type="Pfam" id="PF00684">
    <property type="entry name" value="DnaJ_CXXCXGXG"/>
    <property type="match status" value="1"/>
</dbReference>
<dbReference type="CDD" id="cd06257">
    <property type="entry name" value="DnaJ"/>
    <property type="match status" value="1"/>
</dbReference>